<dbReference type="RefSeq" id="WP_188688727.1">
    <property type="nucleotide sequence ID" value="NZ_BMLY01000001.1"/>
</dbReference>
<sequence length="87" mass="9476">MTSTVPDLADLPANGYVRQSYLVGPAGRKAVLAGTQQHIASGILPFSSATLWRLIKAQKFPAPVKLSARVTAWRVEDIRAWLMAQSK</sequence>
<dbReference type="InterPro" id="IPR010260">
    <property type="entry name" value="AlpA"/>
</dbReference>
<comment type="caution">
    <text evidence="1">The sequence shown here is derived from an EMBL/GenBank/DDBJ whole genome shotgun (WGS) entry which is preliminary data.</text>
</comment>
<gene>
    <name evidence="1" type="ORF">GCM10010971_06490</name>
</gene>
<dbReference type="Pfam" id="PF05930">
    <property type="entry name" value="Phage_AlpA"/>
    <property type="match status" value="1"/>
</dbReference>
<evidence type="ECO:0000313" key="2">
    <source>
        <dbReference type="Proteomes" id="UP000621859"/>
    </source>
</evidence>
<dbReference type="Proteomes" id="UP000621859">
    <property type="component" value="Unassembled WGS sequence"/>
</dbReference>
<evidence type="ECO:0000313" key="1">
    <source>
        <dbReference type="EMBL" id="GGP24830.1"/>
    </source>
</evidence>
<dbReference type="Gene3D" id="1.10.238.160">
    <property type="match status" value="1"/>
</dbReference>
<keyword evidence="2" id="KW-1185">Reference proteome</keyword>
<dbReference type="EMBL" id="BMLY01000001">
    <property type="protein sequence ID" value="GGP24830.1"/>
    <property type="molecule type" value="Genomic_DNA"/>
</dbReference>
<name>A0ABQ2PGY1_9NEIS</name>
<organism evidence="1 2">
    <name type="scientific">Silvimonas amylolytica</name>
    <dbReference type="NCBI Taxonomy" id="449663"/>
    <lineage>
        <taxon>Bacteria</taxon>
        <taxon>Pseudomonadati</taxon>
        <taxon>Pseudomonadota</taxon>
        <taxon>Betaproteobacteria</taxon>
        <taxon>Neisseriales</taxon>
        <taxon>Chitinibacteraceae</taxon>
        <taxon>Silvimonas</taxon>
    </lineage>
</organism>
<proteinExistence type="predicted"/>
<evidence type="ECO:0008006" key="3">
    <source>
        <dbReference type="Google" id="ProtNLM"/>
    </source>
</evidence>
<reference evidence="2" key="1">
    <citation type="journal article" date="2019" name="Int. J. Syst. Evol. Microbiol.">
        <title>The Global Catalogue of Microorganisms (GCM) 10K type strain sequencing project: providing services to taxonomists for standard genome sequencing and annotation.</title>
        <authorList>
            <consortium name="The Broad Institute Genomics Platform"/>
            <consortium name="The Broad Institute Genome Sequencing Center for Infectious Disease"/>
            <person name="Wu L."/>
            <person name="Ma J."/>
        </authorList>
    </citation>
    <scope>NUCLEOTIDE SEQUENCE [LARGE SCALE GENOMIC DNA]</scope>
    <source>
        <strain evidence="2">CGMCC 1.8860</strain>
    </source>
</reference>
<accession>A0ABQ2PGY1</accession>
<protein>
    <recommendedName>
        <fullName evidence="3">Transcriptional regulator, AlpA family</fullName>
    </recommendedName>
</protein>